<name>A0ABX8VA05_9MYCO</name>
<dbReference type="PROSITE" id="PS50801">
    <property type="entry name" value="STAS"/>
    <property type="match status" value="1"/>
</dbReference>
<dbReference type="EMBL" id="CP080333">
    <property type="protein sequence ID" value="QYL14512.1"/>
    <property type="molecule type" value="Genomic_DNA"/>
</dbReference>
<reference evidence="2 3" key="1">
    <citation type="submission" date="2021-07" db="EMBL/GenBank/DDBJ databases">
        <title>Whole genome sequencing of non-tuberculosis mycobacteria type-strains.</title>
        <authorList>
            <person name="Igarashi Y."/>
            <person name="Osugi A."/>
            <person name="Mitarai S."/>
        </authorList>
    </citation>
    <scope>NUCLEOTIDE SEQUENCE [LARGE SCALE GENOMIC DNA]</scope>
    <source>
        <strain evidence="2 3">JCM 16370</strain>
    </source>
</reference>
<accession>A0ABX8VA05</accession>
<protein>
    <submittedName>
        <fullName evidence="2">STAS domain-containing protein</fullName>
    </submittedName>
</protein>
<feature type="domain" description="STAS" evidence="1">
    <location>
        <begin position="6"/>
        <end position="69"/>
    </location>
</feature>
<dbReference type="Proteomes" id="UP000825367">
    <property type="component" value="Chromosome"/>
</dbReference>
<dbReference type="Gene3D" id="3.30.750.24">
    <property type="entry name" value="STAS domain"/>
    <property type="match status" value="1"/>
</dbReference>
<keyword evidence="3" id="KW-1185">Reference proteome</keyword>
<gene>
    <name evidence="2" type="ORF">K0O64_14920</name>
</gene>
<dbReference type="Pfam" id="PF01740">
    <property type="entry name" value="STAS"/>
    <property type="match status" value="1"/>
</dbReference>
<organism evidence="2 3">
    <name type="scientific">Mycolicibacterium pallens</name>
    <dbReference type="NCBI Taxonomy" id="370524"/>
    <lineage>
        <taxon>Bacteria</taxon>
        <taxon>Bacillati</taxon>
        <taxon>Actinomycetota</taxon>
        <taxon>Actinomycetes</taxon>
        <taxon>Mycobacteriales</taxon>
        <taxon>Mycobacteriaceae</taxon>
        <taxon>Mycolicibacterium</taxon>
    </lineage>
</organism>
<dbReference type="CDD" id="cd07043">
    <property type="entry name" value="STAS_anti-anti-sigma_factors"/>
    <property type="match status" value="1"/>
</dbReference>
<dbReference type="InterPro" id="IPR002645">
    <property type="entry name" value="STAS_dom"/>
</dbReference>
<evidence type="ECO:0000313" key="3">
    <source>
        <dbReference type="Proteomes" id="UP000825367"/>
    </source>
</evidence>
<sequence>MATPLTLDSARRNDGTFVLTAAGEIDMSNIAAFNDSLAAAISESAGSGTALTVDLSAVGYLDSTAITALFSNADHIAILAHPHLMDVFSVSGLTELVTVEAAPAEPS</sequence>
<evidence type="ECO:0000313" key="2">
    <source>
        <dbReference type="EMBL" id="QYL14512.1"/>
    </source>
</evidence>
<dbReference type="RefSeq" id="WP_071944663.1">
    <property type="nucleotide sequence ID" value="NZ_BAAAVX010000025.1"/>
</dbReference>
<evidence type="ECO:0000259" key="1">
    <source>
        <dbReference type="PROSITE" id="PS50801"/>
    </source>
</evidence>
<dbReference type="InterPro" id="IPR036513">
    <property type="entry name" value="STAS_dom_sf"/>
</dbReference>
<proteinExistence type="predicted"/>
<dbReference type="SUPFAM" id="SSF52091">
    <property type="entry name" value="SpoIIaa-like"/>
    <property type="match status" value="1"/>
</dbReference>